<proteinExistence type="predicted"/>
<keyword evidence="2" id="KW-1185">Reference proteome</keyword>
<sequence length="180" mass="20509">MPPTRRLHILSRNDEHRNVYYACIHIVPTSSYTQPAFQSQQVGTFVQAAPLRLFTVLSRNGSSAFLIYMYLQARITCQRPSVLLHWAPPHYPEANATRTVREKPPRRLPRTIKQLCRLASKKPSNSTSSTHLKSSDTHQTLINCSIICSRLVNNTYILSSRWTKICIGISVIFTKTTKVV</sequence>
<evidence type="ECO:0000313" key="2">
    <source>
        <dbReference type="Proteomes" id="UP000240493"/>
    </source>
</evidence>
<name>A0A2T3YXX7_TRIA4</name>
<gene>
    <name evidence="1" type="ORF">M441DRAFT_266695</name>
</gene>
<organism evidence="1 2">
    <name type="scientific">Trichoderma asperellum (strain ATCC 204424 / CBS 433.97 / NBRC 101777)</name>
    <dbReference type="NCBI Taxonomy" id="1042311"/>
    <lineage>
        <taxon>Eukaryota</taxon>
        <taxon>Fungi</taxon>
        <taxon>Dikarya</taxon>
        <taxon>Ascomycota</taxon>
        <taxon>Pezizomycotina</taxon>
        <taxon>Sordariomycetes</taxon>
        <taxon>Hypocreomycetidae</taxon>
        <taxon>Hypocreales</taxon>
        <taxon>Hypocreaceae</taxon>
        <taxon>Trichoderma</taxon>
    </lineage>
</organism>
<dbReference type="Proteomes" id="UP000240493">
    <property type="component" value="Unassembled WGS sequence"/>
</dbReference>
<protein>
    <submittedName>
        <fullName evidence="1">Uncharacterized protein</fullName>
    </submittedName>
</protein>
<accession>A0A2T3YXX7</accession>
<dbReference type="EMBL" id="KZ679268">
    <property type="protein sequence ID" value="PTB37431.1"/>
    <property type="molecule type" value="Genomic_DNA"/>
</dbReference>
<reference evidence="1 2" key="1">
    <citation type="submission" date="2016-07" db="EMBL/GenBank/DDBJ databases">
        <title>Multiple horizontal gene transfer events from other fungi enriched the ability of initially mycotrophic Trichoderma (Ascomycota) to feed on dead plant biomass.</title>
        <authorList>
            <consortium name="DOE Joint Genome Institute"/>
            <person name="Aerts A."/>
            <person name="Atanasova L."/>
            <person name="Chenthamara K."/>
            <person name="Zhang J."/>
            <person name="Grujic M."/>
            <person name="Henrissat B."/>
            <person name="Kuo A."/>
            <person name="Salamov A."/>
            <person name="Lipzen A."/>
            <person name="Labutti K."/>
            <person name="Barry K."/>
            <person name="Miao Y."/>
            <person name="Rahimi M.J."/>
            <person name="Shen Q."/>
            <person name="Grigoriev I.V."/>
            <person name="Kubicek C.P."/>
            <person name="Druzhinina I.S."/>
        </authorList>
    </citation>
    <scope>NUCLEOTIDE SEQUENCE [LARGE SCALE GENOMIC DNA]</scope>
    <source>
        <strain evidence="1 2">CBS 433.97</strain>
    </source>
</reference>
<dbReference type="AlphaFoldDB" id="A0A2T3YXX7"/>
<evidence type="ECO:0000313" key="1">
    <source>
        <dbReference type="EMBL" id="PTB37431.1"/>
    </source>
</evidence>